<evidence type="ECO:0000313" key="1">
    <source>
        <dbReference type="EMBL" id="JAH00810.1"/>
    </source>
</evidence>
<accession>A0A0E9P9S8</accession>
<proteinExistence type="predicted"/>
<reference evidence="1" key="1">
    <citation type="submission" date="2014-11" db="EMBL/GenBank/DDBJ databases">
        <authorList>
            <person name="Amaro Gonzalez C."/>
        </authorList>
    </citation>
    <scope>NUCLEOTIDE SEQUENCE</scope>
</reference>
<dbReference type="AlphaFoldDB" id="A0A0E9P9S8"/>
<protein>
    <submittedName>
        <fullName evidence="1">Uncharacterized protein</fullName>
    </submittedName>
</protein>
<dbReference type="EMBL" id="GBXM01107767">
    <property type="protein sequence ID" value="JAH00810.1"/>
    <property type="molecule type" value="Transcribed_RNA"/>
</dbReference>
<organism evidence="1">
    <name type="scientific">Anguilla anguilla</name>
    <name type="common">European freshwater eel</name>
    <name type="synonym">Muraena anguilla</name>
    <dbReference type="NCBI Taxonomy" id="7936"/>
    <lineage>
        <taxon>Eukaryota</taxon>
        <taxon>Metazoa</taxon>
        <taxon>Chordata</taxon>
        <taxon>Craniata</taxon>
        <taxon>Vertebrata</taxon>
        <taxon>Euteleostomi</taxon>
        <taxon>Actinopterygii</taxon>
        <taxon>Neopterygii</taxon>
        <taxon>Teleostei</taxon>
        <taxon>Anguilliformes</taxon>
        <taxon>Anguillidae</taxon>
        <taxon>Anguilla</taxon>
    </lineage>
</organism>
<reference evidence="1" key="2">
    <citation type="journal article" date="2015" name="Fish Shellfish Immunol.">
        <title>Early steps in the European eel (Anguilla anguilla)-Vibrio vulnificus interaction in the gills: Role of the RtxA13 toxin.</title>
        <authorList>
            <person name="Callol A."/>
            <person name="Pajuelo D."/>
            <person name="Ebbesson L."/>
            <person name="Teles M."/>
            <person name="MacKenzie S."/>
            <person name="Amaro C."/>
        </authorList>
    </citation>
    <scope>NUCLEOTIDE SEQUENCE</scope>
</reference>
<name>A0A0E9P9S8_ANGAN</name>
<sequence>MLAGNCTYSYKQFKLENVRLWLGTLHY</sequence>